<dbReference type="EMBL" id="JAFVMF010000010">
    <property type="protein sequence ID" value="MBO1360291.1"/>
    <property type="molecule type" value="Genomic_DNA"/>
</dbReference>
<dbReference type="Proteomes" id="UP000664771">
    <property type="component" value="Unassembled WGS sequence"/>
</dbReference>
<proteinExistence type="predicted"/>
<sequence length="121" mass="12475">MLPITRLLCALGITAAAVAFSQPALATGINSGVSQFAPAVTPGAMPTRFVKQDLSLEQLLNAGYEIRSSASSEGGAALILFRPAQPGKPLSWIRCELLGDGNGAVMLHASHAVTSDCRGLN</sequence>
<comment type="caution">
    <text evidence="2">The sequence shown here is derived from an EMBL/GenBank/DDBJ whole genome shotgun (WGS) entry which is preliminary data.</text>
</comment>
<feature type="chain" id="PRO_5047015304" evidence="1">
    <location>
        <begin position="27"/>
        <end position="121"/>
    </location>
</feature>
<accession>A0ABS3LWL0</accession>
<feature type="signal peptide" evidence="1">
    <location>
        <begin position="1"/>
        <end position="26"/>
    </location>
</feature>
<name>A0ABS3LWL0_9PROT</name>
<organism evidence="2 3">
    <name type="scientific">Acetobacter sacchari</name>
    <dbReference type="NCBI Taxonomy" id="2661687"/>
    <lineage>
        <taxon>Bacteria</taxon>
        <taxon>Pseudomonadati</taxon>
        <taxon>Pseudomonadota</taxon>
        <taxon>Alphaproteobacteria</taxon>
        <taxon>Acetobacterales</taxon>
        <taxon>Acetobacteraceae</taxon>
        <taxon>Acetobacter</taxon>
    </lineage>
</organism>
<gene>
    <name evidence="2" type="ORF">J2D73_10880</name>
</gene>
<dbReference type="RefSeq" id="WP_207881568.1">
    <property type="nucleotide sequence ID" value="NZ_JAFVMF010000010.1"/>
</dbReference>
<evidence type="ECO:0000256" key="1">
    <source>
        <dbReference type="SAM" id="SignalP"/>
    </source>
</evidence>
<keyword evidence="3" id="KW-1185">Reference proteome</keyword>
<evidence type="ECO:0000313" key="3">
    <source>
        <dbReference type="Proteomes" id="UP000664771"/>
    </source>
</evidence>
<protein>
    <submittedName>
        <fullName evidence="2">ABC transporter substrate-binding protein</fullName>
    </submittedName>
</protein>
<keyword evidence="1" id="KW-0732">Signal</keyword>
<evidence type="ECO:0000313" key="2">
    <source>
        <dbReference type="EMBL" id="MBO1360291.1"/>
    </source>
</evidence>
<reference evidence="2 3" key="1">
    <citation type="submission" date="2021-03" db="EMBL/GenBank/DDBJ databases">
        <title>The complete genome sequence of Acetobacter sacchari TBRC 11175.</title>
        <authorList>
            <person name="Charoenyingcharoen P."/>
            <person name="Yukphan P."/>
        </authorList>
    </citation>
    <scope>NUCLEOTIDE SEQUENCE [LARGE SCALE GENOMIC DNA]</scope>
    <source>
        <strain evidence="2 3">TBRC 11175</strain>
    </source>
</reference>